<feature type="signal peptide" evidence="2">
    <location>
        <begin position="1"/>
        <end position="27"/>
    </location>
</feature>
<comment type="similarity">
    <text evidence="1">Belongs to the UPF0164 family.</text>
</comment>
<dbReference type="AlphaFoldDB" id="A0A0K2SNW1"/>
<evidence type="ECO:0000256" key="1">
    <source>
        <dbReference type="ARBA" id="ARBA00005846"/>
    </source>
</evidence>
<sequence>MKTVMRLPSLLALCLGLGLLAQAPAGAQEDDAGTAAHLQIGMGARALAMGGAFVAVADDATALHYNPAGLATLQGLELTSFYSSEYGASSYGALGVAGPGLGAGVQWLGSPGIEARDPYANPTGSFDLTLAAARLAYARRLGPVAAGLELTYVSESLASVTGNGLTGDVGVLAPLGQVRLGLAARNLWGTLGYTSGTSDPFDPVYVVGTAWQPGRLTLALDYELEGPVRLGAEFRVLPAFALRAGASSLEEEVTLSGGFGLALGRLRLDYAYLQPKVLPGTHRLSLGYRF</sequence>
<protein>
    <recommendedName>
        <fullName evidence="5">PorV/PorQ family protein</fullName>
    </recommendedName>
</protein>
<dbReference type="SUPFAM" id="SSF56935">
    <property type="entry name" value="Porins"/>
    <property type="match status" value="1"/>
</dbReference>
<dbReference type="EMBL" id="AP014924">
    <property type="protein sequence ID" value="BAS28677.1"/>
    <property type="molecule type" value="Genomic_DNA"/>
</dbReference>
<reference evidence="4" key="2">
    <citation type="journal article" date="2016" name="Int. J. Syst. Evol. Microbiol.">
        <title>Complete genome sequence and cell structure of Limnochorda pilosa, a Gram-negative spore-former within the phylum Firmicutes.</title>
        <authorList>
            <person name="Watanabe M."/>
            <person name="Kojima H."/>
            <person name="Fukui M."/>
        </authorList>
    </citation>
    <scope>NUCLEOTIDE SEQUENCE [LARGE SCALE GENOMIC DNA]</scope>
    <source>
        <strain evidence="4">HC45</strain>
    </source>
</reference>
<feature type="chain" id="PRO_5005487081" description="PorV/PorQ family protein" evidence="2">
    <location>
        <begin position="28"/>
        <end position="290"/>
    </location>
</feature>
<gene>
    <name evidence="3" type="ORF">LIP_2848</name>
</gene>
<accession>A0A0K2SNW1</accession>
<evidence type="ECO:0000313" key="4">
    <source>
        <dbReference type="Proteomes" id="UP000065807"/>
    </source>
</evidence>
<evidence type="ECO:0000313" key="3">
    <source>
        <dbReference type="EMBL" id="BAS28677.1"/>
    </source>
</evidence>
<dbReference type="Gene3D" id="2.40.160.60">
    <property type="entry name" value="Outer membrane protein transport protein (OMPP1/FadL/TodX)"/>
    <property type="match status" value="1"/>
</dbReference>
<evidence type="ECO:0000256" key="2">
    <source>
        <dbReference type="SAM" id="SignalP"/>
    </source>
</evidence>
<reference evidence="4" key="1">
    <citation type="submission" date="2015-07" db="EMBL/GenBank/DDBJ databases">
        <title>Complete genome sequence and phylogenetic analysis of Limnochorda pilosa.</title>
        <authorList>
            <person name="Watanabe M."/>
            <person name="Kojima H."/>
            <person name="Fukui M."/>
        </authorList>
    </citation>
    <scope>NUCLEOTIDE SEQUENCE [LARGE SCALE GENOMIC DNA]</scope>
    <source>
        <strain evidence="4">HC45</strain>
    </source>
</reference>
<keyword evidence="2" id="KW-0732">Signal</keyword>
<proteinExistence type="inferred from homology"/>
<dbReference type="KEGG" id="lpil:LIP_2848"/>
<dbReference type="RefSeq" id="WP_068139367.1">
    <property type="nucleotide sequence ID" value="NZ_AP014924.1"/>
</dbReference>
<dbReference type="Pfam" id="PF03687">
    <property type="entry name" value="UPF0164"/>
    <property type="match status" value="1"/>
</dbReference>
<keyword evidence="4" id="KW-1185">Reference proteome</keyword>
<dbReference type="STRING" id="1555112.LIP_2848"/>
<evidence type="ECO:0008006" key="5">
    <source>
        <dbReference type="Google" id="ProtNLM"/>
    </source>
</evidence>
<dbReference type="InterPro" id="IPR005362">
    <property type="entry name" value="UPF0164"/>
</dbReference>
<dbReference type="OrthoDB" id="2111548at2"/>
<organism evidence="3 4">
    <name type="scientific">Limnochorda pilosa</name>
    <dbReference type="NCBI Taxonomy" id="1555112"/>
    <lineage>
        <taxon>Bacteria</taxon>
        <taxon>Bacillati</taxon>
        <taxon>Bacillota</taxon>
        <taxon>Limnochordia</taxon>
        <taxon>Limnochordales</taxon>
        <taxon>Limnochordaceae</taxon>
        <taxon>Limnochorda</taxon>
    </lineage>
</organism>
<name>A0A0K2SNW1_LIMPI</name>
<dbReference type="Proteomes" id="UP000065807">
    <property type="component" value="Chromosome"/>
</dbReference>